<proteinExistence type="predicted"/>
<name>A0A4Y3VSC7_9ACTN</name>
<accession>A0A4Y3VSC7</accession>
<dbReference type="EMBL" id="BJND01000055">
    <property type="protein sequence ID" value="GEC08579.1"/>
    <property type="molecule type" value="Genomic_DNA"/>
</dbReference>
<reference evidence="1 2" key="1">
    <citation type="submission" date="2019-06" db="EMBL/GenBank/DDBJ databases">
        <title>Whole genome shotgun sequence of Streptomyces spinoverrucosus NBRC 14228.</title>
        <authorList>
            <person name="Hosoyama A."/>
            <person name="Uohara A."/>
            <person name="Ohji S."/>
            <person name="Ichikawa N."/>
        </authorList>
    </citation>
    <scope>NUCLEOTIDE SEQUENCE [LARGE SCALE GENOMIC DNA]</scope>
    <source>
        <strain evidence="1 2">NBRC 14228</strain>
    </source>
</reference>
<organism evidence="1 2">
    <name type="scientific">Streptomyces spinoverrucosus</name>
    <dbReference type="NCBI Taxonomy" id="284043"/>
    <lineage>
        <taxon>Bacteria</taxon>
        <taxon>Bacillati</taxon>
        <taxon>Actinomycetota</taxon>
        <taxon>Actinomycetes</taxon>
        <taxon>Kitasatosporales</taxon>
        <taxon>Streptomycetaceae</taxon>
        <taxon>Streptomyces</taxon>
    </lineage>
</organism>
<sequence length="60" mass="6296">MTAETDVSARSKPGWNLGSLGVRAAIAAMCPPAEVPAAYISVESAPYSWPCPRIHAITLL</sequence>
<evidence type="ECO:0000313" key="2">
    <source>
        <dbReference type="Proteomes" id="UP000317881"/>
    </source>
</evidence>
<dbReference type="Proteomes" id="UP000317881">
    <property type="component" value="Unassembled WGS sequence"/>
</dbReference>
<keyword evidence="2" id="KW-1185">Reference proteome</keyword>
<protein>
    <submittedName>
        <fullName evidence="1">Uncharacterized protein</fullName>
    </submittedName>
</protein>
<gene>
    <name evidence="1" type="ORF">SSP24_62340</name>
</gene>
<dbReference type="AlphaFoldDB" id="A0A4Y3VSC7"/>
<evidence type="ECO:0000313" key="1">
    <source>
        <dbReference type="EMBL" id="GEC08579.1"/>
    </source>
</evidence>
<comment type="caution">
    <text evidence="1">The sequence shown here is derived from an EMBL/GenBank/DDBJ whole genome shotgun (WGS) entry which is preliminary data.</text>
</comment>